<evidence type="ECO:0000313" key="1">
    <source>
        <dbReference type="EMBL" id="KAK6363239.1"/>
    </source>
</evidence>
<evidence type="ECO:0000313" key="2">
    <source>
        <dbReference type="Proteomes" id="UP001373714"/>
    </source>
</evidence>
<keyword evidence="2" id="KW-1185">Reference proteome</keyword>
<protein>
    <submittedName>
        <fullName evidence="1">Uncharacterized protein</fullName>
    </submittedName>
</protein>
<reference evidence="1 2" key="1">
    <citation type="submission" date="2019-10" db="EMBL/GenBank/DDBJ databases">
        <authorList>
            <person name="Palmer J.M."/>
        </authorList>
    </citation>
    <scope>NUCLEOTIDE SEQUENCE [LARGE SCALE GENOMIC DNA]</scope>
    <source>
        <strain evidence="1 2">TWF730</strain>
    </source>
</reference>
<organism evidence="1 2">
    <name type="scientific">Orbilia blumenaviensis</name>
    <dbReference type="NCBI Taxonomy" id="1796055"/>
    <lineage>
        <taxon>Eukaryota</taxon>
        <taxon>Fungi</taxon>
        <taxon>Dikarya</taxon>
        <taxon>Ascomycota</taxon>
        <taxon>Pezizomycotina</taxon>
        <taxon>Orbiliomycetes</taxon>
        <taxon>Orbiliales</taxon>
        <taxon>Orbiliaceae</taxon>
        <taxon>Orbilia</taxon>
    </lineage>
</organism>
<name>A0AAV9VTI9_9PEZI</name>
<comment type="caution">
    <text evidence="1">The sequence shown here is derived from an EMBL/GenBank/DDBJ whole genome shotgun (WGS) entry which is preliminary data.</text>
</comment>
<gene>
    <name evidence="1" type="ORF">TWF730_000682</name>
</gene>
<dbReference type="Proteomes" id="UP001373714">
    <property type="component" value="Unassembled WGS sequence"/>
</dbReference>
<proteinExistence type="predicted"/>
<dbReference type="AlphaFoldDB" id="A0AAV9VTI9"/>
<dbReference type="EMBL" id="JAVHNS010000001">
    <property type="protein sequence ID" value="KAK6363239.1"/>
    <property type="molecule type" value="Genomic_DNA"/>
</dbReference>
<accession>A0AAV9VTI9</accession>
<sequence length="89" mass="9837">MVVFDNGKKRERVVGLNGVSMDPVGIKYVVRKAPARNLAIKAQTNVRIFGGQRAGEYQFRNITTLTLGKKGASGLNWCQMLRKIKTALS</sequence>